<dbReference type="Proteomes" id="UP000093928">
    <property type="component" value="Unassembled WGS sequence"/>
</dbReference>
<comment type="caution">
    <text evidence="2">The sequence shown here is derived from an EMBL/GenBank/DDBJ whole genome shotgun (WGS) entry which is preliminary data.</text>
</comment>
<dbReference type="AlphaFoldDB" id="A0A1A3NTS4"/>
<accession>A0A1A3NTS4</accession>
<sequence length="62" mass="6516">MSISLPEGAAAQMPAEPKAVQVQQAAMVINLAMQTDMSGSYPTPEAVKSSAATIPMVHSMRR</sequence>
<feature type="region of interest" description="Disordered" evidence="1">
    <location>
        <begin position="39"/>
        <end position="62"/>
    </location>
</feature>
<reference evidence="2 3" key="1">
    <citation type="submission" date="2016-06" db="EMBL/GenBank/DDBJ databases">
        <authorList>
            <person name="Kjaerup R.B."/>
            <person name="Dalgaard T.S."/>
            <person name="Juul-Madsen H.R."/>
        </authorList>
    </citation>
    <scope>NUCLEOTIDE SEQUENCE [LARGE SCALE GENOMIC DNA]</scope>
    <source>
        <strain evidence="2 3">1165133.8</strain>
    </source>
</reference>
<evidence type="ECO:0000313" key="3">
    <source>
        <dbReference type="Proteomes" id="UP000093928"/>
    </source>
</evidence>
<gene>
    <name evidence="2" type="ORF">A5634_26480</name>
</gene>
<dbReference type="EMBL" id="LZLS01000138">
    <property type="protein sequence ID" value="OBK25428.1"/>
    <property type="molecule type" value="Genomic_DNA"/>
</dbReference>
<protein>
    <submittedName>
        <fullName evidence="2">Uncharacterized protein</fullName>
    </submittedName>
</protein>
<evidence type="ECO:0000313" key="2">
    <source>
        <dbReference type="EMBL" id="OBK25428.1"/>
    </source>
</evidence>
<name>A0A1A3NTS4_MYCAS</name>
<organism evidence="2 3">
    <name type="scientific">Mycobacterium asiaticum</name>
    <dbReference type="NCBI Taxonomy" id="1790"/>
    <lineage>
        <taxon>Bacteria</taxon>
        <taxon>Bacillati</taxon>
        <taxon>Actinomycetota</taxon>
        <taxon>Actinomycetes</taxon>
        <taxon>Mycobacteriales</taxon>
        <taxon>Mycobacteriaceae</taxon>
        <taxon>Mycobacterium</taxon>
    </lineage>
</organism>
<evidence type="ECO:0000256" key="1">
    <source>
        <dbReference type="SAM" id="MobiDB-lite"/>
    </source>
</evidence>
<proteinExistence type="predicted"/>